<evidence type="ECO:0000256" key="7">
    <source>
        <dbReference type="SAM" id="Phobius"/>
    </source>
</evidence>
<evidence type="ECO:0000256" key="2">
    <source>
        <dbReference type="ARBA" id="ARBA00022670"/>
    </source>
</evidence>
<keyword evidence="2" id="KW-0645">Protease</keyword>
<keyword evidence="10" id="KW-1185">Reference proteome</keyword>
<evidence type="ECO:0000256" key="3">
    <source>
        <dbReference type="ARBA" id="ARBA00022723"/>
    </source>
</evidence>
<dbReference type="GO" id="GO:0016787">
    <property type="term" value="F:hydrolase activity"/>
    <property type="evidence" value="ECO:0007669"/>
    <property type="project" value="UniProtKB-KW"/>
</dbReference>
<dbReference type="EMBL" id="JAVDWU010000011">
    <property type="protein sequence ID" value="MDR7152437.1"/>
    <property type="molecule type" value="Genomic_DNA"/>
</dbReference>
<gene>
    <name evidence="9" type="ORF">J2W49_004413</name>
</gene>
<comment type="cofactor">
    <cofactor evidence="1">
        <name>Zn(2+)</name>
        <dbReference type="ChEBI" id="CHEBI:29105"/>
    </cofactor>
</comment>
<evidence type="ECO:0000313" key="9">
    <source>
        <dbReference type="EMBL" id="MDR7152437.1"/>
    </source>
</evidence>
<accession>A0ABU1WTT1</accession>
<evidence type="ECO:0000256" key="4">
    <source>
        <dbReference type="ARBA" id="ARBA00022801"/>
    </source>
</evidence>
<dbReference type="SUPFAM" id="SSF51261">
    <property type="entry name" value="Duplicated hybrid motif"/>
    <property type="match status" value="1"/>
</dbReference>
<keyword evidence="6" id="KW-0482">Metalloprotease</keyword>
<feature type="transmembrane region" description="Helical" evidence="7">
    <location>
        <begin position="27"/>
        <end position="49"/>
    </location>
</feature>
<reference evidence="9 10" key="1">
    <citation type="submission" date="2023-07" db="EMBL/GenBank/DDBJ databases">
        <title>Sorghum-associated microbial communities from plants grown in Nebraska, USA.</title>
        <authorList>
            <person name="Schachtman D."/>
        </authorList>
    </citation>
    <scope>NUCLEOTIDE SEQUENCE [LARGE SCALE GENOMIC DNA]</scope>
    <source>
        <strain evidence="9 10">4249</strain>
    </source>
</reference>
<keyword evidence="5" id="KW-0862">Zinc</keyword>
<dbReference type="Proteomes" id="UP001265700">
    <property type="component" value="Unassembled WGS sequence"/>
</dbReference>
<evidence type="ECO:0000256" key="5">
    <source>
        <dbReference type="ARBA" id="ARBA00022833"/>
    </source>
</evidence>
<keyword evidence="3" id="KW-0479">Metal-binding</keyword>
<dbReference type="Pfam" id="PF01551">
    <property type="entry name" value="Peptidase_M23"/>
    <property type="match status" value="1"/>
</dbReference>
<dbReference type="CDD" id="cd12797">
    <property type="entry name" value="M23_peptidase"/>
    <property type="match status" value="1"/>
</dbReference>
<dbReference type="PANTHER" id="PTHR21666">
    <property type="entry name" value="PEPTIDASE-RELATED"/>
    <property type="match status" value="1"/>
</dbReference>
<sequence length="452" mass="48857">MTRPLLQTLAHAVEAATQSIARHPKRLMGGIGVILLGTGVTAFGIAPLAPDASDLPVSLVTEMLDLGATQPELNLLPEVAGFSLFRSEIVRRDDTSQSLLQRLGIPDSSAQAFLRSDPVARQLFDGRGTKLVSAETSDRHELQKLTARWTSSSNSREFERLVIEKTEQGFKARLEKGTLQASTRLGSGDIRSSLFASTDAANLPDAVAIQLAELFSGDIDFRRDLRQGDRFSLAYEVLEADGEVMTTGRVLSAEFINNGRAHSAVWFGESDQKGAYYSFDGQSARKEYLASPLQFTRVSSGYGMRFHPVIGGRKPHLGVDYAAPTGTPVRTIGDGVVAFAGQQRGYGNVVFITHRKQHTTVYAHLSRLNVRTGQRVSQGDAVGAVGCTGTCTGPHLHFEFRDKGVHQDPLVALRNSESVPLNPALRARFSAVASAQRLKLDAATTIVQASAE</sequence>
<dbReference type="InterPro" id="IPR016047">
    <property type="entry name" value="M23ase_b-sheet_dom"/>
</dbReference>
<keyword evidence="4 9" id="KW-0378">Hydrolase</keyword>
<name>A0ABU1WTT1_9BURK</name>
<keyword evidence="7" id="KW-0472">Membrane</keyword>
<dbReference type="InterPro" id="IPR011055">
    <property type="entry name" value="Dup_hybrid_motif"/>
</dbReference>
<protein>
    <submittedName>
        <fullName evidence="9">Murein DD-endopeptidase MepM/ murein hydrolase activator NlpD</fullName>
    </submittedName>
</protein>
<dbReference type="PANTHER" id="PTHR21666:SF288">
    <property type="entry name" value="CELL DIVISION PROTEIN YTFB"/>
    <property type="match status" value="1"/>
</dbReference>
<dbReference type="Gene3D" id="2.70.70.10">
    <property type="entry name" value="Glucose Permease (Domain IIA)"/>
    <property type="match status" value="1"/>
</dbReference>
<proteinExistence type="predicted"/>
<organism evidence="9 10">
    <name type="scientific">Hydrogenophaga palleronii</name>
    <dbReference type="NCBI Taxonomy" id="65655"/>
    <lineage>
        <taxon>Bacteria</taxon>
        <taxon>Pseudomonadati</taxon>
        <taxon>Pseudomonadota</taxon>
        <taxon>Betaproteobacteria</taxon>
        <taxon>Burkholderiales</taxon>
        <taxon>Comamonadaceae</taxon>
        <taxon>Hydrogenophaga</taxon>
    </lineage>
</organism>
<evidence type="ECO:0000256" key="1">
    <source>
        <dbReference type="ARBA" id="ARBA00001947"/>
    </source>
</evidence>
<evidence type="ECO:0000313" key="10">
    <source>
        <dbReference type="Proteomes" id="UP001265700"/>
    </source>
</evidence>
<dbReference type="InterPro" id="IPR050570">
    <property type="entry name" value="Cell_wall_metabolism_enzyme"/>
</dbReference>
<dbReference type="Gene3D" id="3.10.450.350">
    <property type="match status" value="2"/>
</dbReference>
<evidence type="ECO:0000256" key="6">
    <source>
        <dbReference type="ARBA" id="ARBA00023049"/>
    </source>
</evidence>
<keyword evidence="7" id="KW-0812">Transmembrane</keyword>
<comment type="caution">
    <text evidence="9">The sequence shown here is derived from an EMBL/GenBank/DDBJ whole genome shotgun (WGS) entry which is preliminary data.</text>
</comment>
<keyword evidence="7" id="KW-1133">Transmembrane helix</keyword>
<feature type="domain" description="M23ase beta-sheet core" evidence="8">
    <location>
        <begin position="315"/>
        <end position="409"/>
    </location>
</feature>
<evidence type="ECO:0000259" key="8">
    <source>
        <dbReference type="Pfam" id="PF01551"/>
    </source>
</evidence>